<dbReference type="GO" id="GO:0020037">
    <property type="term" value="F:heme binding"/>
    <property type="evidence" value="ECO:0007669"/>
    <property type="project" value="InterPro"/>
</dbReference>
<evidence type="ECO:0000313" key="15">
    <source>
        <dbReference type="EMBL" id="JAS88288.1"/>
    </source>
</evidence>
<evidence type="ECO:0000256" key="9">
    <source>
        <dbReference type="ARBA" id="ARBA00023002"/>
    </source>
</evidence>
<dbReference type="EMBL" id="GECU01010900">
    <property type="protein sequence ID" value="JAS96806.1"/>
    <property type="molecule type" value="Transcribed_RNA"/>
</dbReference>
<protein>
    <recommendedName>
        <fullName evidence="18">Cytochrome P450</fullName>
    </recommendedName>
</protein>
<accession>A0A1B6IMZ3</accession>
<gene>
    <name evidence="17" type="ORF">g.16855</name>
    <name evidence="16" type="ORF">g.16856</name>
    <name evidence="15" type="ORF">g.16857</name>
</gene>
<dbReference type="InterPro" id="IPR001128">
    <property type="entry name" value="Cyt_P450"/>
</dbReference>
<keyword evidence="14" id="KW-0812">Transmembrane</keyword>
<sequence length="520" mass="60384">MAYILEIFIGVVFLILYLCYKYMTSEYLYWKKRNVPYIEPTFPYGNIKDQVTNKTDIGRCFQSLYEQMPGEKYFGIFELGQPSLILKDLNLIKAVMVSDFYSFSDRGHIHEDVKKDYIAALHLFNLKNEAWKRMRAKIVPTFTSGRMKLMYQLMHKCSQQLDNYLEVTANTNEVVDFKDLLSRFTSDAISSCLFGLETNAVVEKESEVRKISRLVFPTSTWTMIKLMISINHPHLYDLFGFEINHEKVKNFCMQVAKDTYDYRVKNNFYRDDFVDLLIKIKQNKNLYEDEKSTNNKESRQSVGEDDGLTFEEMAAQIFVMFAAGFETSSTTSSMALYEMVQQPEILSTAIQEIDQVLQKYDGNITYQALKEMVYLEQVIYETLRLYPSLPLLTRKCTKPYKIPGSDLMIEKGTRVIIPSFAINRDPQHYPDPLKFDPDRFSPARSKERNTLNLQFGDGPMACIGIRFGKMQVKCALATILSKYEVSAVPETPSHITLNPCQFLPTPMESIFLKVSRREDR</sequence>
<dbReference type="InterPro" id="IPR050476">
    <property type="entry name" value="Insect_CytP450_Detox"/>
</dbReference>
<evidence type="ECO:0000313" key="17">
    <source>
        <dbReference type="EMBL" id="JAS96806.1"/>
    </source>
</evidence>
<keyword evidence="6 13" id="KW-0479">Metal-binding</keyword>
<reference evidence="15" key="1">
    <citation type="submission" date="2015-11" db="EMBL/GenBank/DDBJ databases">
        <title>De novo transcriptome assembly of four potential Pierce s Disease insect vectors from Arizona vineyards.</title>
        <authorList>
            <person name="Tassone E.E."/>
        </authorList>
    </citation>
    <scope>NUCLEOTIDE SEQUENCE</scope>
</reference>
<dbReference type="PRINTS" id="PR00463">
    <property type="entry name" value="EP450I"/>
</dbReference>
<dbReference type="PRINTS" id="PR00385">
    <property type="entry name" value="P450"/>
</dbReference>
<evidence type="ECO:0000256" key="2">
    <source>
        <dbReference type="ARBA" id="ARBA00004174"/>
    </source>
</evidence>
<dbReference type="SUPFAM" id="SSF48264">
    <property type="entry name" value="Cytochrome P450"/>
    <property type="match status" value="1"/>
</dbReference>
<keyword evidence="14" id="KW-1133">Transmembrane helix</keyword>
<evidence type="ECO:0000256" key="1">
    <source>
        <dbReference type="ARBA" id="ARBA00001971"/>
    </source>
</evidence>
<dbReference type="EMBL" id="GECU01011671">
    <property type="protein sequence ID" value="JAS96035.1"/>
    <property type="molecule type" value="Transcribed_RNA"/>
</dbReference>
<name>A0A1B6IMZ3_9HEMI</name>
<evidence type="ECO:0000256" key="12">
    <source>
        <dbReference type="ARBA" id="ARBA00023136"/>
    </source>
</evidence>
<dbReference type="Gene3D" id="1.10.630.10">
    <property type="entry name" value="Cytochrome P450"/>
    <property type="match status" value="1"/>
</dbReference>
<comment type="similarity">
    <text evidence="4">Belongs to the cytochrome P450 family.</text>
</comment>
<dbReference type="CDD" id="cd11056">
    <property type="entry name" value="CYP6-like"/>
    <property type="match status" value="1"/>
</dbReference>
<evidence type="ECO:0000313" key="16">
    <source>
        <dbReference type="EMBL" id="JAS96035.1"/>
    </source>
</evidence>
<evidence type="ECO:0000256" key="3">
    <source>
        <dbReference type="ARBA" id="ARBA00004406"/>
    </source>
</evidence>
<dbReference type="PANTHER" id="PTHR24292:SF100">
    <property type="entry name" value="CYTOCHROME P450 6A16, ISOFORM B-RELATED"/>
    <property type="match status" value="1"/>
</dbReference>
<dbReference type="InterPro" id="IPR002401">
    <property type="entry name" value="Cyt_P450_E_grp-I"/>
</dbReference>
<keyword evidence="8" id="KW-0492">Microsome</keyword>
<evidence type="ECO:0000256" key="5">
    <source>
        <dbReference type="ARBA" id="ARBA00022617"/>
    </source>
</evidence>
<evidence type="ECO:0000256" key="4">
    <source>
        <dbReference type="ARBA" id="ARBA00010617"/>
    </source>
</evidence>
<dbReference type="EMBL" id="GECU01019418">
    <property type="protein sequence ID" value="JAS88288.1"/>
    <property type="molecule type" value="Transcribed_RNA"/>
</dbReference>
<evidence type="ECO:0000256" key="6">
    <source>
        <dbReference type="ARBA" id="ARBA00022723"/>
    </source>
</evidence>
<dbReference type="PANTHER" id="PTHR24292">
    <property type="entry name" value="CYTOCHROME P450"/>
    <property type="match status" value="1"/>
</dbReference>
<keyword evidence="10 13" id="KW-0408">Iron</keyword>
<dbReference type="GO" id="GO:0004497">
    <property type="term" value="F:monooxygenase activity"/>
    <property type="evidence" value="ECO:0007669"/>
    <property type="project" value="UniProtKB-KW"/>
</dbReference>
<dbReference type="GO" id="GO:0005789">
    <property type="term" value="C:endoplasmic reticulum membrane"/>
    <property type="evidence" value="ECO:0007669"/>
    <property type="project" value="UniProtKB-SubCell"/>
</dbReference>
<keyword evidence="9" id="KW-0560">Oxidoreductase</keyword>
<feature type="transmembrane region" description="Helical" evidence="14">
    <location>
        <begin position="6"/>
        <end position="23"/>
    </location>
</feature>
<comment type="subcellular location">
    <subcellularLocation>
        <location evidence="3">Endoplasmic reticulum membrane</location>
        <topology evidence="3">Peripheral membrane protein</topology>
    </subcellularLocation>
    <subcellularLocation>
        <location evidence="2">Microsome membrane</location>
        <topology evidence="2">Peripheral membrane protein</topology>
    </subcellularLocation>
</comment>
<keyword evidence="5 13" id="KW-0349">Heme</keyword>
<organism evidence="15">
    <name type="scientific">Homalodisca liturata</name>
    <dbReference type="NCBI Taxonomy" id="320908"/>
    <lineage>
        <taxon>Eukaryota</taxon>
        <taxon>Metazoa</taxon>
        <taxon>Ecdysozoa</taxon>
        <taxon>Arthropoda</taxon>
        <taxon>Hexapoda</taxon>
        <taxon>Insecta</taxon>
        <taxon>Pterygota</taxon>
        <taxon>Neoptera</taxon>
        <taxon>Paraneoptera</taxon>
        <taxon>Hemiptera</taxon>
        <taxon>Auchenorrhyncha</taxon>
        <taxon>Membracoidea</taxon>
        <taxon>Cicadellidae</taxon>
        <taxon>Cicadellinae</taxon>
        <taxon>Proconiini</taxon>
        <taxon>Homalodisca</taxon>
    </lineage>
</organism>
<evidence type="ECO:0000256" key="10">
    <source>
        <dbReference type="ARBA" id="ARBA00023004"/>
    </source>
</evidence>
<dbReference type="GO" id="GO:0016705">
    <property type="term" value="F:oxidoreductase activity, acting on paired donors, with incorporation or reduction of molecular oxygen"/>
    <property type="evidence" value="ECO:0007669"/>
    <property type="project" value="InterPro"/>
</dbReference>
<evidence type="ECO:0000256" key="13">
    <source>
        <dbReference type="PIRSR" id="PIRSR602401-1"/>
    </source>
</evidence>
<evidence type="ECO:0000256" key="8">
    <source>
        <dbReference type="ARBA" id="ARBA00022848"/>
    </source>
</evidence>
<feature type="binding site" description="axial binding residue" evidence="13">
    <location>
        <position position="462"/>
    </location>
    <ligand>
        <name>heme</name>
        <dbReference type="ChEBI" id="CHEBI:30413"/>
    </ligand>
    <ligandPart>
        <name>Fe</name>
        <dbReference type="ChEBI" id="CHEBI:18248"/>
    </ligandPart>
</feature>
<dbReference type="InterPro" id="IPR036396">
    <property type="entry name" value="Cyt_P450_sf"/>
</dbReference>
<proteinExistence type="inferred from homology"/>
<comment type="cofactor">
    <cofactor evidence="1 13">
        <name>heme</name>
        <dbReference type="ChEBI" id="CHEBI:30413"/>
    </cofactor>
</comment>
<dbReference type="Pfam" id="PF00067">
    <property type="entry name" value="p450"/>
    <property type="match status" value="1"/>
</dbReference>
<evidence type="ECO:0008006" key="18">
    <source>
        <dbReference type="Google" id="ProtNLM"/>
    </source>
</evidence>
<dbReference type="FunFam" id="1.10.630.10:FF:000042">
    <property type="entry name" value="Cytochrome P450"/>
    <property type="match status" value="1"/>
</dbReference>
<dbReference type="AlphaFoldDB" id="A0A1B6IMZ3"/>
<evidence type="ECO:0000256" key="11">
    <source>
        <dbReference type="ARBA" id="ARBA00023033"/>
    </source>
</evidence>
<keyword evidence="12 14" id="KW-0472">Membrane</keyword>
<evidence type="ECO:0000256" key="7">
    <source>
        <dbReference type="ARBA" id="ARBA00022824"/>
    </source>
</evidence>
<keyword evidence="11" id="KW-0503">Monooxygenase</keyword>
<keyword evidence="7" id="KW-0256">Endoplasmic reticulum</keyword>
<dbReference type="GO" id="GO:0005506">
    <property type="term" value="F:iron ion binding"/>
    <property type="evidence" value="ECO:0007669"/>
    <property type="project" value="InterPro"/>
</dbReference>
<evidence type="ECO:0000256" key="14">
    <source>
        <dbReference type="SAM" id="Phobius"/>
    </source>
</evidence>